<dbReference type="Ensembl" id="ENSPFOT00000026182.1">
    <property type="protein sequence ID" value="ENSPFOP00000029612.1"/>
    <property type="gene ID" value="ENSPFOG00000023908.1"/>
</dbReference>
<feature type="domain" description="Stonustoxin-like helical" evidence="2">
    <location>
        <begin position="278"/>
        <end position="371"/>
    </location>
</feature>
<reference evidence="3" key="3">
    <citation type="submission" date="2025-09" db="UniProtKB">
        <authorList>
            <consortium name="Ensembl"/>
        </authorList>
    </citation>
    <scope>IDENTIFICATION</scope>
</reference>
<dbReference type="EMBL" id="AYCK01023582">
    <property type="status" value="NOT_ANNOTATED_CDS"/>
    <property type="molecule type" value="Genomic_DNA"/>
</dbReference>
<dbReference type="EMBL" id="AYCK01023581">
    <property type="status" value="NOT_ANNOTATED_CDS"/>
    <property type="molecule type" value="Genomic_DNA"/>
</dbReference>
<dbReference type="Pfam" id="PF18078">
    <property type="entry name" value="Thioredoxin_11"/>
    <property type="match status" value="1"/>
</dbReference>
<accession>A0A096MDX1</accession>
<dbReference type="PANTHER" id="PTHR31594:SF16">
    <property type="entry name" value="SI:CH211-281L24.3"/>
    <property type="match status" value="1"/>
</dbReference>
<evidence type="ECO:0000313" key="3">
    <source>
        <dbReference type="Ensembl" id="ENSPFOP00000029612.1"/>
    </source>
</evidence>
<dbReference type="InterPro" id="IPR048997">
    <property type="entry name" value="Stonustoxin-like_helical"/>
</dbReference>
<evidence type="ECO:0000313" key="4">
    <source>
        <dbReference type="Proteomes" id="UP000028760"/>
    </source>
</evidence>
<evidence type="ECO:0000259" key="1">
    <source>
        <dbReference type="Pfam" id="PF18078"/>
    </source>
</evidence>
<dbReference type="EMBL" id="AYCK01023580">
    <property type="status" value="NOT_ANNOTATED_CDS"/>
    <property type="molecule type" value="Genomic_DNA"/>
</dbReference>
<sequence>MDSEPGKVMEVPALGRPFSPGMLYDCRTDSLVPGITLWDSDDLKRHIQERPQRHNTFEVDASDSTEGQFSSLNVYGSLKASYMLDMIKVEGSGKYLEHKKTSTNQCQLTLAYKVTTKVQELSMEHLGQNNLKHKEQVEGTPATHVVTAVLYGAQAFFVFEQEASQSENDQDIQIEGKAKLFFIKVEASMKRKFKNIINAEKSVCTFYGDFKLEKTPRTFQDAMQVYQSLPSLLGPNGENVVPIKVWMLPLSSLNVAAPGFCVTFNQSNRWFLQLIQSVMDDFSKLEMRCRDLLAVTGSQFPQMRKKLEGFKEMCSTLKVEYQHFLKEKLILLRRGRQKEENTEESLQSRNEFPFNISNLGEWVNFTEQEISVLKLFAETGKNINILKSQIHLSEETGEKRSKTLKKQVCFIFTSLGEVDTYMQTFSNCLKVNRGERQQICERTKEPWFTSREAKKKM</sequence>
<dbReference type="EMBL" id="AYCK01023578">
    <property type="status" value="NOT_ANNOTATED_CDS"/>
    <property type="molecule type" value="Genomic_DNA"/>
</dbReference>
<organism evidence="3 4">
    <name type="scientific">Poecilia formosa</name>
    <name type="common">Amazon molly</name>
    <name type="synonym">Limia formosa</name>
    <dbReference type="NCBI Taxonomy" id="48698"/>
    <lineage>
        <taxon>Eukaryota</taxon>
        <taxon>Metazoa</taxon>
        <taxon>Chordata</taxon>
        <taxon>Craniata</taxon>
        <taxon>Vertebrata</taxon>
        <taxon>Euteleostomi</taxon>
        <taxon>Actinopterygii</taxon>
        <taxon>Neopterygii</taxon>
        <taxon>Teleostei</taxon>
        <taxon>Neoteleostei</taxon>
        <taxon>Acanthomorphata</taxon>
        <taxon>Ovalentaria</taxon>
        <taxon>Atherinomorphae</taxon>
        <taxon>Cyprinodontiformes</taxon>
        <taxon>Poeciliidae</taxon>
        <taxon>Poeciliinae</taxon>
        <taxon>Poecilia</taxon>
    </lineage>
</organism>
<dbReference type="PANTHER" id="PTHR31594">
    <property type="entry name" value="AIG1-TYPE G DOMAIN-CONTAINING PROTEIN"/>
    <property type="match status" value="1"/>
</dbReference>
<dbReference type="Proteomes" id="UP000028760">
    <property type="component" value="Unassembled WGS sequence"/>
</dbReference>
<reference evidence="3" key="2">
    <citation type="submission" date="2025-08" db="UniProtKB">
        <authorList>
            <consortium name="Ensembl"/>
        </authorList>
    </citation>
    <scope>IDENTIFICATION</scope>
</reference>
<dbReference type="Pfam" id="PF21109">
    <property type="entry name" value="Stonustoxin_helical"/>
    <property type="match status" value="1"/>
</dbReference>
<dbReference type="EMBL" id="AYCK01023579">
    <property type="status" value="NOT_ANNOTATED_CDS"/>
    <property type="molecule type" value="Genomic_DNA"/>
</dbReference>
<dbReference type="GeneTree" id="ENSGT00390000014380"/>
<protein>
    <submittedName>
        <fullName evidence="3">Stonustoxin subunit alpha-like</fullName>
    </submittedName>
</protein>
<evidence type="ECO:0000259" key="2">
    <source>
        <dbReference type="Pfam" id="PF21109"/>
    </source>
</evidence>
<reference evidence="4" key="1">
    <citation type="submission" date="2013-10" db="EMBL/GenBank/DDBJ databases">
        <authorList>
            <person name="Schartl M."/>
            <person name="Warren W."/>
        </authorList>
    </citation>
    <scope>NUCLEOTIDE SEQUENCE [LARGE SCALE GENOMIC DNA]</scope>
    <source>
        <strain evidence="4">female</strain>
    </source>
</reference>
<feature type="domain" description="SNTX thioredoxin-like" evidence="1">
    <location>
        <begin position="383"/>
        <end position="457"/>
    </location>
</feature>
<proteinExistence type="predicted"/>
<dbReference type="InterPro" id="IPR040581">
    <property type="entry name" value="Thioredoxin_11"/>
</dbReference>
<dbReference type="InterPro" id="IPR052090">
    <property type="entry name" value="Cytolytic_pore-forming_toxin"/>
</dbReference>
<name>A0A096MDX1_POEFO</name>
<dbReference type="AlphaFoldDB" id="A0A096MDX1"/>
<keyword evidence="4" id="KW-1185">Reference proteome</keyword>